<evidence type="ECO:0000256" key="1">
    <source>
        <dbReference type="ARBA" id="ARBA00004141"/>
    </source>
</evidence>
<feature type="transmembrane region" description="Helical" evidence="5">
    <location>
        <begin position="79"/>
        <end position="100"/>
    </location>
</feature>
<protein>
    <submittedName>
        <fullName evidence="7">Ca2+/Na+ antiporter</fullName>
    </submittedName>
</protein>
<evidence type="ECO:0000313" key="7">
    <source>
        <dbReference type="EMBL" id="MBB4120563.1"/>
    </source>
</evidence>
<dbReference type="GO" id="GO:0008273">
    <property type="term" value="F:calcium, potassium:sodium antiporter activity"/>
    <property type="evidence" value="ECO:0007669"/>
    <property type="project" value="TreeGrafter"/>
</dbReference>
<evidence type="ECO:0000256" key="5">
    <source>
        <dbReference type="SAM" id="Phobius"/>
    </source>
</evidence>
<dbReference type="GO" id="GO:0006874">
    <property type="term" value="P:intracellular calcium ion homeostasis"/>
    <property type="evidence" value="ECO:0007669"/>
    <property type="project" value="TreeGrafter"/>
</dbReference>
<keyword evidence="4 5" id="KW-0472">Membrane</keyword>
<dbReference type="Proteomes" id="UP000530571">
    <property type="component" value="Unassembled WGS sequence"/>
</dbReference>
<sequence length="124" mass="12780">MICGATELAAHFGVSDAVVGLTVVAIGTSLPELATAVVAATQRHSDVTIGNVTGSCIFNTLWILSATAAIAPLPVSDGFATLDVPVMLAASMFFAGMLFFAPKFQRATGVVMVVIYAGYIWALV</sequence>
<accession>A0A7W6KII0</accession>
<dbReference type="Gene3D" id="1.20.1420.30">
    <property type="entry name" value="NCX, central ion-binding region"/>
    <property type="match status" value="1"/>
</dbReference>
<dbReference type="RefSeq" id="WP_246413502.1">
    <property type="nucleotide sequence ID" value="NZ_JACIDZ010000001.1"/>
</dbReference>
<reference evidence="7 8" key="1">
    <citation type="submission" date="2020-08" db="EMBL/GenBank/DDBJ databases">
        <title>Genomic Encyclopedia of Type Strains, Phase IV (KMG-IV): sequencing the most valuable type-strain genomes for metagenomic binning, comparative biology and taxonomic classification.</title>
        <authorList>
            <person name="Goeker M."/>
        </authorList>
    </citation>
    <scope>NUCLEOTIDE SEQUENCE [LARGE SCALE GENOMIC DNA]</scope>
    <source>
        <strain evidence="7 8">DSM 28101</strain>
    </source>
</reference>
<keyword evidence="3 5" id="KW-1133">Transmembrane helix</keyword>
<dbReference type="InterPro" id="IPR044880">
    <property type="entry name" value="NCX_ion-bd_dom_sf"/>
</dbReference>
<dbReference type="PANTHER" id="PTHR10846:SF8">
    <property type="entry name" value="INNER MEMBRANE PROTEIN YRBG"/>
    <property type="match status" value="1"/>
</dbReference>
<gene>
    <name evidence="7" type="ORF">GGR30_000458</name>
</gene>
<evidence type="ECO:0000256" key="2">
    <source>
        <dbReference type="ARBA" id="ARBA00022692"/>
    </source>
</evidence>
<evidence type="ECO:0000256" key="3">
    <source>
        <dbReference type="ARBA" id="ARBA00022989"/>
    </source>
</evidence>
<comment type="subcellular location">
    <subcellularLocation>
        <location evidence="1">Membrane</location>
        <topology evidence="1">Multi-pass membrane protein</topology>
    </subcellularLocation>
</comment>
<dbReference type="GO" id="GO:0005886">
    <property type="term" value="C:plasma membrane"/>
    <property type="evidence" value="ECO:0007669"/>
    <property type="project" value="TreeGrafter"/>
</dbReference>
<feature type="transmembrane region" description="Helical" evidence="5">
    <location>
        <begin position="52"/>
        <end position="73"/>
    </location>
</feature>
<name>A0A7W6KII0_9HYPH</name>
<dbReference type="EMBL" id="JACIDZ010000001">
    <property type="protein sequence ID" value="MBB4120563.1"/>
    <property type="molecule type" value="Genomic_DNA"/>
</dbReference>
<dbReference type="PANTHER" id="PTHR10846">
    <property type="entry name" value="SODIUM/POTASSIUM/CALCIUM EXCHANGER"/>
    <property type="match status" value="1"/>
</dbReference>
<evidence type="ECO:0000259" key="6">
    <source>
        <dbReference type="Pfam" id="PF01699"/>
    </source>
</evidence>
<proteinExistence type="predicted"/>
<feature type="domain" description="Sodium/calcium exchanger membrane region" evidence="6">
    <location>
        <begin position="2"/>
        <end position="123"/>
    </location>
</feature>
<comment type="caution">
    <text evidence="7">The sequence shown here is derived from an EMBL/GenBank/DDBJ whole genome shotgun (WGS) entry which is preliminary data.</text>
</comment>
<dbReference type="InterPro" id="IPR004481">
    <property type="entry name" value="K/Na/Ca-exchanger"/>
</dbReference>
<feature type="transmembrane region" description="Helical" evidence="5">
    <location>
        <begin position="107"/>
        <end position="123"/>
    </location>
</feature>
<feature type="transmembrane region" description="Helical" evidence="5">
    <location>
        <begin position="17"/>
        <end position="40"/>
    </location>
</feature>
<evidence type="ECO:0000256" key="4">
    <source>
        <dbReference type="ARBA" id="ARBA00023136"/>
    </source>
</evidence>
<keyword evidence="8" id="KW-1185">Reference proteome</keyword>
<dbReference type="GO" id="GO:0005262">
    <property type="term" value="F:calcium channel activity"/>
    <property type="evidence" value="ECO:0007669"/>
    <property type="project" value="TreeGrafter"/>
</dbReference>
<organism evidence="7 8">
    <name type="scientific">Martelella radicis</name>
    <dbReference type="NCBI Taxonomy" id="1397476"/>
    <lineage>
        <taxon>Bacteria</taxon>
        <taxon>Pseudomonadati</taxon>
        <taxon>Pseudomonadota</taxon>
        <taxon>Alphaproteobacteria</taxon>
        <taxon>Hyphomicrobiales</taxon>
        <taxon>Aurantimonadaceae</taxon>
        <taxon>Martelella</taxon>
    </lineage>
</organism>
<dbReference type="Pfam" id="PF01699">
    <property type="entry name" value="Na_Ca_ex"/>
    <property type="match status" value="1"/>
</dbReference>
<keyword evidence="2 5" id="KW-0812">Transmembrane</keyword>
<evidence type="ECO:0000313" key="8">
    <source>
        <dbReference type="Proteomes" id="UP000530571"/>
    </source>
</evidence>
<dbReference type="InterPro" id="IPR004837">
    <property type="entry name" value="NaCa_Exmemb"/>
</dbReference>
<dbReference type="AlphaFoldDB" id="A0A7W6KII0"/>